<evidence type="ECO:0000313" key="1">
    <source>
        <dbReference type="EMBL" id="GAA1393706.1"/>
    </source>
</evidence>
<organism evidence="1 2">
    <name type="scientific">Kitasatospora putterlickiae</name>
    <dbReference type="NCBI Taxonomy" id="221725"/>
    <lineage>
        <taxon>Bacteria</taxon>
        <taxon>Bacillati</taxon>
        <taxon>Actinomycetota</taxon>
        <taxon>Actinomycetes</taxon>
        <taxon>Kitasatosporales</taxon>
        <taxon>Streptomycetaceae</taxon>
        <taxon>Kitasatospora</taxon>
    </lineage>
</organism>
<protein>
    <recommendedName>
        <fullName evidence="3">TnsA-like heteromeric transposase endonuclease subunit</fullName>
    </recommendedName>
</protein>
<name>A0ABP4IP03_9ACTN</name>
<keyword evidence="2" id="KW-1185">Reference proteome</keyword>
<reference evidence="2" key="1">
    <citation type="journal article" date="2019" name="Int. J. Syst. Evol. Microbiol.">
        <title>The Global Catalogue of Microorganisms (GCM) 10K type strain sequencing project: providing services to taxonomists for standard genome sequencing and annotation.</title>
        <authorList>
            <consortium name="The Broad Institute Genomics Platform"/>
            <consortium name="The Broad Institute Genome Sequencing Center for Infectious Disease"/>
            <person name="Wu L."/>
            <person name="Ma J."/>
        </authorList>
    </citation>
    <scope>NUCLEOTIDE SEQUENCE [LARGE SCALE GENOMIC DNA]</scope>
    <source>
        <strain evidence="2">JCM 12393</strain>
    </source>
</reference>
<dbReference type="EMBL" id="BAAAKJ010000137">
    <property type="protein sequence ID" value="GAA1393706.1"/>
    <property type="molecule type" value="Genomic_DNA"/>
</dbReference>
<sequence>MASLGQAPWAGSVPMRGFAWRRDQRHRPGLEYMVSTGRLHGFESLEEDWLLRALDFCGRVQTLLSQPFRMRFEANGRWRRHTPDYLVVSDNGVFVVDVRPAGLIKSEDEESFAAAHELSLVCGWRYVVVASWSPHVQASLDAMYARRRPMSDPLNLRPGLLAAAEQGVTFREAAMACQFWPVARAQLLNLLWQRRLGVDLSEPLTDASRLMSAELS</sequence>
<gene>
    <name evidence="1" type="ORF">GCM10009639_27100</name>
</gene>
<proteinExistence type="predicted"/>
<dbReference type="InterPro" id="IPR048000">
    <property type="entry name" value="TnsA-like"/>
</dbReference>
<evidence type="ECO:0000313" key="2">
    <source>
        <dbReference type="Proteomes" id="UP001499863"/>
    </source>
</evidence>
<accession>A0ABP4IP03</accession>
<dbReference type="NCBIfam" id="NF033179">
    <property type="entry name" value="TnsA_like_Actin"/>
    <property type="match status" value="1"/>
</dbReference>
<comment type="caution">
    <text evidence="1">The sequence shown here is derived from an EMBL/GenBank/DDBJ whole genome shotgun (WGS) entry which is preliminary data.</text>
</comment>
<evidence type="ECO:0008006" key="3">
    <source>
        <dbReference type="Google" id="ProtNLM"/>
    </source>
</evidence>
<dbReference type="Proteomes" id="UP001499863">
    <property type="component" value="Unassembled WGS sequence"/>
</dbReference>